<evidence type="ECO:0000256" key="11">
    <source>
        <dbReference type="ARBA" id="ARBA00023235"/>
    </source>
</evidence>
<dbReference type="InterPro" id="IPR004443">
    <property type="entry name" value="YjeF_N_dom"/>
</dbReference>
<dbReference type="InterPro" id="IPR029056">
    <property type="entry name" value="Ribokinase-like"/>
</dbReference>
<feature type="binding site" evidence="18">
    <location>
        <position position="64"/>
    </location>
    <ligand>
        <name>K(+)</name>
        <dbReference type="ChEBI" id="CHEBI:29103"/>
    </ligand>
</feature>
<evidence type="ECO:0000256" key="19">
    <source>
        <dbReference type="PIRNR" id="PIRNR017184"/>
    </source>
</evidence>
<evidence type="ECO:0000313" key="23">
    <source>
        <dbReference type="Proteomes" id="UP001059950"/>
    </source>
</evidence>
<evidence type="ECO:0000256" key="17">
    <source>
        <dbReference type="HAMAP-Rule" id="MF_01965"/>
    </source>
</evidence>
<sequence length="500" mass="52240">MSHSDLPASLYTAEQTRALDRTAINSGVPGFKLMQRAGHAAFDRLRQRWPEVRKLTLLCGGGNNGGDGFVVAVLAHRLGMQVQLLCVGGDDFAERLSGEALEAWEWLQRESVSWQLYREQPFTGELIIDGLLGTGISGEVRDPFRAAIKQINRAGLPVVALDIPSGLCSDSGAVLGVAVKADMTVTFIGVKRGLLTHQGPACTGELLFDGLRVSDDVYESVDVAGFITGADDVSHLLPPRDKTAHKGHCGHVLVIGGDTGMGGAAIMAAQAAGRCGAGLVTVATRTEHLSAVLSRYPEAMAVGVRSGTELEPFIERADVLVVGPGLGQNAWGEQLLMKAIGCNKPLVLDADALNLLTLRREFGRLNGERWVITPHPGEAARLLGCSVAELQADRFAAVVELQTAFGGVALLKGAGSLSFDGDALHLNPTGNPGMASGGMGDVLSGVIGALIAQGLSAADATRLGAWLHGAAADRSATLYGARGMQATDLLAQLRLLVNGL</sequence>
<evidence type="ECO:0000256" key="4">
    <source>
        <dbReference type="ARBA" id="ARBA00009524"/>
    </source>
</evidence>
<dbReference type="InterPro" id="IPR017953">
    <property type="entry name" value="Carbohydrate_kinase_pred_CS"/>
</dbReference>
<keyword evidence="7 17" id="KW-0067">ATP-binding</keyword>
<evidence type="ECO:0000256" key="6">
    <source>
        <dbReference type="ARBA" id="ARBA00022741"/>
    </source>
</evidence>
<dbReference type="PANTHER" id="PTHR12592">
    <property type="entry name" value="ATP-DEPENDENT (S)-NAD(P)H-HYDRATE DEHYDRATASE FAMILY MEMBER"/>
    <property type="match status" value="1"/>
</dbReference>
<evidence type="ECO:0000256" key="9">
    <source>
        <dbReference type="ARBA" id="ARBA00022958"/>
    </source>
</evidence>
<dbReference type="PROSITE" id="PS51383">
    <property type="entry name" value="YJEF_C_3"/>
    <property type="match status" value="1"/>
</dbReference>
<comment type="subunit">
    <text evidence="17">Homotetramer.</text>
</comment>
<comment type="function">
    <text evidence="17">Catalyzes the dehydration of the S-form of NAD(P)HX at the expense of ADP, which is converted to AMP. Together with NAD(P)HX epimerase, which catalyzes the epimerization of the S- and R-forms, the enzyme allows the repair of both epimers of NAD(P)HX, a damaged form of NAD(P)H that is a result of enzymatic or heat-dependent hydration.</text>
</comment>
<keyword evidence="10 17" id="KW-0520">NAD</keyword>
<comment type="similarity">
    <text evidence="17">Belongs to the NnrD/CARKD family.</text>
</comment>
<comment type="similarity">
    <text evidence="4 19">In the C-terminal section; belongs to the NnrD/CARKD family.</text>
</comment>
<feature type="binding site" evidence="17">
    <location>
        <begin position="412"/>
        <end position="416"/>
    </location>
    <ligand>
        <name>AMP</name>
        <dbReference type="ChEBI" id="CHEBI:456215"/>
    </ligand>
</feature>
<dbReference type="NCBIfam" id="TIGR00196">
    <property type="entry name" value="yjeF_cterm"/>
    <property type="match status" value="1"/>
</dbReference>
<reference evidence="22" key="1">
    <citation type="submission" date="2021-04" db="EMBL/GenBank/DDBJ databases">
        <title>Oceanospirillales bacteria with DddD are important DMSP degraders in coastal seawater.</title>
        <authorList>
            <person name="Liu J."/>
        </authorList>
    </citation>
    <scope>NUCLEOTIDE SEQUENCE</scope>
    <source>
        <strain evidence="22">GY6</strain>
    </source>
</reference>
<comment type="catalytic activity">
    <reaction evidence="15 17 19">
        <text>(6S)-NADHX + ADP = AMP + phosphate + NADH + H(+)</text>
        <dbReference type="Rhea" id="RHEA:32223"/>
        <dbReference type="ChEBI" id="CHEBI:15378"/>
        <dbReference type="ChEBI" id="CHEBI:43474"/>
        <dbReference type="ChEBI" id="CHEBI:57945"/>
        <dbReference type="ChEBI" id="CHEBI:64074"/>
        <dbReference type="ChEBI" id="CHEBI:456215"/>
        <dbReference type="ChEBI" id="CHEBI:456216"/>
        <dbReference type="EC" id="4.2.1.136"/>
    </reaction>
</comment>
<feature type="binding site" evidence="18">
    <location>
        <position position="165"/>
    </location>
    <ligand>
        <name>K(+)</name>
        <dbReference type="ChEBI" id="CHEBI:29103"/>
    </ligand>
</feature>
<evidence type="ECO:0000313" key="22">
    <source>
        <dbReference type="EMBL" id="UTW03768.1"/>
    </source>
</evidence>
<feature type="domain" description="YjeF C-terminal" evidence="20">
    <location>
        <begin position="229"/>
        <end position="500"/>
    </location>
</feature>
<dbReference type="PROSITE" id="PS51385">
    <property type="entry name" value="YJEF_N"/>
    <property type="match status" value="1"/>
</dbReference>
<accession>A0ABY5GWE4</accession>
<dbReference type="HAMAP" id="MF_01966">
    <property type="entry name" value="NADHX_epimerase"/>
    <property type="match status" value="1"/>
</dbReference>
<dbReference type="HAMAP" id="MF_01965">
    <property type="entry name" value="NADHX_dehydratase"/>
    <property type="match status" value="1"/>
</dbReference>
<keyword evidence="8 17" id="KW-0521">NADP</keyword>
<dbReference type="SUPFAM" id="SSF53613">
    <property type="entry name" value="Ribokinase-like"/>
    <property type="match status" value="1"/>
</dbReference>
<comment type="catalytic activity">
    <reaction evidence="2 18 19">
        <text>(6R)-NADPHX = (6S)-NADPHX</text>
        <dbReference type="Rhea" id="RHEA:32227"/>
        <dbReference type="ChEBI" id="CHEBI:64076"/>
        <dbReference type="ChEBI" id="CHEBI:64077"/>
        <dbReference type="EC" id="5.1.99.6"/>
    </reaction>
</comment>
<dbReference type="Gene3D" id="3.40.1190.20">
    <property type="match status" value="1"/>
</dbReference>
<feature type="domain" description="YjeF N-terminal" evidence="21">
    <location>
        <begin position="16"/>
        <end position="219"/>
    </location>
</feature>
<feature type="binding site" evidence="17">
    <location>
        <position position="325"/>
    </location>
    <ligand>
        <name>(6S)-NADPHX</name>
        <dbReference type="ChEBI" id="CHEBI:64076"/>
    </ligand>
</feature>
<dbReference type="CDD" id="cd01171">
    <property type="entry name" value="YXKO-related"/>
    <property type="match status" value="1"/>
</dbReference>
<dbReference type="InterPro" id="IPR000631">
    <property type="entry name" value="CARKD"/>
</dbReference>
<feature type="binding site" evidence="18">
    <location>
        <position position="129"/>
    </location>
    <ligand>
        <name>K(+)</name>
        <dbReference type="ChEBI" id="CHEBI:29103"/>
    </ligand>
</feature>
<feature type="binding site" evidence="17">
    <location>
        <position position="441"/>
    </location>
    <ligand>
        <name>(6S)-NADPHX</name>
        <dbReference type="ChEBI" id="CHEBI:64076"/>
    </ligand>
</feature>
<dbReference type="PIRSF" id="PIRSF017184">
    <property type="entry name" value="Nnr"/>
    <property type="match status" value="1"/>
</dbReference>
<dbReference type="Pfam" id="PF03853">
    <property type="entry name" value="YjeF_N"/>
    <property type="match status" value="1"/>
</dbReference>
<protein>
    <recommendedName>
        <fullName evidence="19">Bifunctional NAD(P)H-hydrate repair enzyme</fullName>
    </recommendedName>
    <alternativeName>
        <fullName evidence="19">Nicotinamide nucleotide repair protein</fullName>
    </alternativeName>
    <domain>
        <recommendedName>
            <fullName evidence="19">ADP-dependent (S)-NAD(P)H-hydrate dehydratase</fullName>
            <ecNumber evidence="19">4.2.1.136</ecNumber>
        </recommendedName>
        <alternativeName>
            <fullName evidence="19">ADP-dependent NAD(P)HX dehydratase</fullName>
        </alternativeName>
    </domain>
    <domain>
        <recommendedName>
            <fullName evidence="19">NAD(P)H-hydrate epimerase</fullName>
            <ecNumber evidence="19">5.1.99.6</ecNumber>
        </recommendedName>
    </domain>
</protein>
<dbReference type="InterPro" id="IPR036652">
    <property type="entry name" value="YjeF_N_dom_sf"/>
</dbReference>
<evidence type="ECO:0000256" key="3">
    <source>
        <dbReference type="ARBA" id="ARBA00006001"/>
    </source>
</evidence>
<keyword evidence="12 17" id="KW-0456">Lyase</keyword>
<evidence type="ECO:0000256" key="15">
    <source>
        <dbReference type="ARBA" id="ARBA00048238"/>
    </source>
</evidence>
<name>A0ABY5GWE4_9GAMM</name>
<keyword evidence="23" id="KW-1185">Reference proteome</keyword>
<dbReference type="SUPFAM" id="SSF64153">
    <property type="entry name" value="YjeF N-terminal domain-like"/>
    <property type="match status" value="1"/>
</dbReference>
<comment type="catalytic activity">
    <reaction evidence="16 17 19">
        <text>(6S)-NADPHX + ADP = AMP + phosphate + NADPH + H(+)</text>
        <dbReference type="Rhea" id="RHEA:32235"/>
        <dbReference type="ChEBI" id="CHEBI:15378"/>
        <dbReference type="ChEBI" id="CHEBI:43474"/>
        <dbReference type="ChEBI" id="CHEBI:57783"/>
        <dbReference type="ChEBI" id="CHEBI:64076"/>
        <dbReference type="ChEBI" id="CHEBI:456215"/>
        <dbReference type="ChEBI" id="CHEBI:456216"/>
        <dbReference type="EC" id="4.2.1.136"/>
    </reaction>
</comment>
<feature type="binding site" evidence="17">
    <location>
        <position position="264"/>
    </location>
    <ligand>
        <name>(6S)-NADPHX</name>
        <dbReference type="ChEBI" id="CHEBI:64076"/>
    </ligand>
</feature>
<evidence type="ECO:0000256" key="5">
    <source>
        <dbReference type="ARBA" id="ARBA00022723"/>
    </source>
</evidence>
<dbReference type="InterPro" id="IPR030677">
    <property type="entry name" value="Nnr"/>
</dbReference>
<dbReference type="EMBL" id="CP073344">
    <property type="protein sequence ID" value="UTW03768.1"/>
    <property type="molecule type" value="Genomic_DNA"/>
</dbReference>
<evidence type="ECO:0000256" key="14">
    <source>
        <dbReference type="ARBA" id="ARBA00025153"/>
    </source>
</evidence>
<keyword evidence="9 18" id="KW-0630">Potassium</keyword>
<dbReference type="EC" id="5.1.99.6" evidence="19"/>
<dbReference type="Pfam" id="PF01256">
    <property type="entry name" value="Carb_kinase"/>
    <property type="match status" value="1"/>
</dbReference>
<comment type="similarity">
    <text evidence="18">Belongs to the NnrE/AIBP family.</text>
</comment>
<keyword evidence="5 18" id="KW-0479">Metal-binding</keyword>
<evidence type="ECO:0000256" key="18">
    <source>
        <dbReference type="HAMAP-Rule" id="MF_01966"/>
    </source>
</evidence>
<dbReference type="PANTHER" id="PTHR12592:SF0">
    <property type="entry name" value="ATP-DEPENDENT (S)-NAD(P)H-HYDRATE DEHYDRATASE"/>
    <property type="match status" value="1"/>
</dbReference>
<comment type="cofactor">
    <cofactor evidence="18 19">
        <name>K(+)</name>
        <dbReference type="ChEBI" id="CHEBI:29103"/>
    </cofactor>
    <text evidence="18 19">Binds 1 potassium ion per subunit.</text>
</comment>
<keyword evidence="11 18" id="KW-0413">Isomerase</keyword>
<dbReference type="Proteomes" id="UP001059950">
    <property type="component" value="Chromosome"/>
</dbReference>
<feature type="binding site" evidence="18">
    <location>
        <position position="162"/>
    </location>
    <ligand>
        <name>(6S)-NADPHX</name>
        <dbReference type="ChEBI" id="CHEBI:64076"/>
    </ligand>
</feature>
<evidence type="ECO:0000256" key="12">
    <source>
        <dbReference type="ARBA" id="ARBA00023239"/>
    </source>
</evidence>
<comment type="cofactor">
    <cofactor evidence="17">
        <name>Mg(2+)</name>
        <dbReference type="ChEBI" id="CHEBI:18420"/>
    </cofactor>
</comment>
<organism evidence="22 23">
    <name type="scientific">Amphritea atlantica</name>
    <dbReference type="NCBI Taxonomy" id="355243"/>
    <lineage>
        <taxon>Bacteria</taxon>
        <taxon>Pseudomonadati</taxon>
        <taxon>Pseudomonadota</taxon>
        <taxon>Gammaproteobacteria</taxon>
        <taxon>Oceanospirillales</taxon>
        <taxon>Oceanospirillaceae</taxon>
        <taxon>Amphritea</taxon>
    </lineage>
</organism>
<comment type="similarity">
    <text evidence="3 19">In the N-terminal section; belongs to the NnrE/AIBP family.</text>
</comment>
<dbReference type="EC" id="4.2.1.136" evidence="19"/>
<evidence type="ECO:0000259" key="21">
    <source>
        <dbReference type="PROSITE" id="PS51385"/>
    </source>
</evidence>
<feature type="binding site" evidence="17">
    <location>
        <position position="440"/>
    </location>
    <ligand>
        <name>AMP</name>
        <dbReference type="ChEBI" id="CHEBI:456215"/>
    </ligand>
</feature>
<dbReference type="NCBIfam" id="TIGR00197">
    <property type="entry name" value="yjeF_nterm"/>
    <property type="match status" value="1"/>
</dbReference>
<feature type="binding site" evidence="18">
    <location>
        <begin position="133"/>
        <end position="139"/>
    </location>
    <ligand>
        <name>(6S)-NADPHX</name>
        <dbReference type="ChEBI" id="CHEBI:64076"/>
    </ligand>
</feature>
<comment type="function">
    <text evidence="18">Catalyzes the epimerization of the S- and R-forms of NAD(P)HX, a damaged form of NAD(P)H that is a result of enzymatic or heat-dependent hydration. This is a prerequisite for the S-specific NAD(P)H-hydrate dehydratase to allow the repair of both epimers of NAD(P)HX.</text>
</comment>
<evidence type="ECO:0000256" key="2">
    <source>
        <dbReference type="ARBA" id="ARBA00000909"/>
    </source>
</evidence>
<keyword evidence="6 17" id="KW-0547">Nucleotide-binding</keyword>
<comment type="caution">
    <text evidence="18">Lacks conserved residue(s) required for the propagation of feature annotation.</text>
</comment>
<evidence type="ECO:0000256" key="7">
    <source>
        <dbReference type="ARBA" id="ARBA00022840"/>
    </source>
</evidence>
<dbReference type="PROSITE" id="PS01050">
    <property type="entry name" value="YJEF_C_2"/>
    <property type="match status" value="1"/>
</dbReference>
<evidence type="ECO:0000256" key="13">
    <source>
        <dbReference type="ARBA" id="ARBA00023268"/>
    </source>
</evidence>
<evidence type="ECO:0000256" key="10">
    <source>
        <dbReference type="ARBA" id="ARBA00023027"/>
    </source>
</evidence>
<keyword evidence="13" id="KW-0511">Multifunctional enzyme</keyword>
<gene>
    <name evidence="17" type="primary">nnrD</name>
    <name evidence="18" type="synonym">nnrE</name>
    <name evidence="22" type="ORF">KDX31_01640</name>
</gene>
<proteinExistence type="inferred from homology"/>
<feature type="binding site" evidence="18">
    <location>
        <begin position="63"/>
        <end position="67"/>
    </location>
    <ligand>
        <name>(6S)-NADPHX</name>
        <dbReference type="ChEBI" id="CHEBI:64076"/>
    </ligand>
</feature>
<evidence type="ECO:0000259" key="20">
    <source>
        <dbReference type="PROSITE" id="PS51383"/>
    </source>
</evidence>
<evidence type="ECO:0000256" key="1">
    <source>
        <dbReference type="ARBA" id="ARBA00000013"/>
    </source>
</evidence>
<evidence type="ECO:0000256" key="8">
    <source>
        <dbReference type="ARBA" id="ARBA00022857"/>
    </source>
</evidence>
<dbReference type="Gene3D" id="3.40.50.10260">
    <property type="entry name" value="YjeF N-terminal domain"/>
    <property type="match status" value="1"/>
</dbReference>
<comment type="catalytic activity">
    <reaction evidence="1 18 19">
        <text>(6R)-NADHX = (6S)-NADHX</text>
        <dbReference type="Rhea" id="RHEA:32215"/>
        <dbReference type="ChEBI" id="CHEBI:64074"/>
        <dbReference type="ChEBI" id="CHEBI:64075"/>
        <dbReference type="EC" id="5.1.99.6"/>
    </reaction>
</comment>
<feature type="binding site" evidence="17">
    <location>
        <position position="375"/>
    </location>
    <ligand>
        <name>(6S)-NADPHX</name>
        <dbReference type="ChEBI" id="CHEBI:64076"/>
    </ligand>
</feature>
<evidence type="ECO:0000256" key="16">
    <source>
        <dbReference type="ARBA" id="ARBA00049209"/>
    </source>
</evidence>
<comment type="function">
    <text evidence="14 19">Bifunctional enzyme that catalyzes the epimerization of the S- and R-forms of NAD(P)HX and the dehydration of the S-form of NAD(P)HX at the expense of ADP, which is converted to AMP. This allows the repair of both epimers of NAD(P)HX, a damaged form of NAD(P)H that is a result of enzymatic or heat-dependent hydration.</text>
</comment>